<proteinExistence type="predicted"/>
<accession>A0AC61U2U7</accession>
<dbReference type="EMBL" id="CP087977">
    <property type="protein sequence ID" value="UUZ44321.1"/>
    <property type="molecule type" value="Genomic_DNA"/>
</dbReference>
<sequence length="371" mass="40086">MPIKAIARQLGVARNTVRAALAADAPPVYRREPGGSAVDEFEPAIRELLKAYPTMPATVIAQRVGWTGSSSVLRAGVAALRPLYAPADPADRTQYAAGEIVQCDLWFPPKQVPVSEGGPVVELPVLTMVAAWSGFLMALMLPSRTTSDLLLGMWHLLSNELNAVPRTLVWDNEAGIGRGRKLTVPARSFAGTLGTRIYQTRPFDPQAKGVVERGNGFQRSSFLPGREFTGPSDFNDQLAAWLITANQRTVRRIGARPADRIEAERAAMMPLPPVPPVVGYTTRVRLGRDYYVRVASNDYSVDPGVIGRFVDVRADLSTVTICCAGQVVGAHQRSPGHPLHHHRSGARGRCCGDPRAVPATRSDSPCASQRA</sequence>
<evidence type="ECO:0000313" key="1">
    <source>
        <dbReference type="EMBL" id="UUZ44321.1"/>
    </source>
</evidence>
<name>A0AC61U2U7_9MICO</name>
<reference evidence="1" key="1">
    <citation type="submission" date="2021-11" db="EMBL/GenBank/DDBJ databases">
        <title>Study of the species diversity of bacterial strains isolated from a unique natural object - Shulgan-Tash cave (Bashkiria).</title>
        <authorList>
            <person name="Sazanova A.L."/>
            <person name="Chirak E.R."/>
            <person name="Safronova V.I."/>
        </authorList>
    </citation>
    <scope>NUCLEOTIDE SEQUENCE</scope>
    <source>
        <strain evidence="1">P1</strain>
    </source>
</reference>
<gene>
    <name evidence="1" type="primary">istA</name>
    <name evidence="1" type="ORF">LP422_17930</name>
</gene>
<dbReference type="Proteomes" id="UP001059663">
    <property type="component" value="Chromosome"/>
</dbReference>
<organism evidence="1 2">
    <name type="scientific">Janibacter limosus</name>
    <dbReference type="NCBI Taxonomy" id="53458"/>
    <lineage>
        <taxon>Bacteria</taxon>
        <taxon>Bacillati</taxon>
        <taxon>Actinomycetota</taxon>
        <taxon>Actinomycetes</taxon>
        <taxon>Micrococcales</taxon>
        <taxon>Intrasporangiaceae</taxon>
        <taxon>Janibacter</taxon>
    </lineage>
</organism>
<evidence type="ECO:0000313" key="2">
    <source>
        <dbReference type="Proteomes" id="UP001059663"/>
    </source>
</evidence>
<protein>
    <submittedName>
        <fullName evidence="1">IS21 family transposase</fullName>
    </submittedName>
</protein>